<dbReference type="KEGG" id="fox:FOXG_14207"/>
<dbReference type="AlphaFoldDB" id="A0A0J9VYJ5"/>
<reference evidence="1 2" key="1">
    <citation type="journal article" date="2010" name="Nature">
        <title>Comparative genomics reveals mobile pathogenicity chromosomes in Fusarium.</title>
        <authorList>
            <person name="Ma L.J."/>
            <person name="van der Does H.C."/>
            <person name="Borkovich K.A."/>
            <person name="Coleman J.J."/>
            <person name="Daboussi M.J."/>
            <person name="Di Pietro A."/>
            <person name="Dufresne M."/>
            <person name="Freitag M."/>
            <person name="Grabherr M."/>
            <person name="Henrissat B."/>
            <person name="Houterman P.M."/>
            <person name="Kang S."/>
            <person name="Shim W.B."/>
            <person name="Woloshuk C."/>
            <person name="Xie X."/>
            <person name="Xu J.R."/>
            <person name="Antoniw J."/>
            <person name="Baker S.E."/>
            <person name="Bluhm B.H."/>
            <person name="Breakspear A."/>
            <person name="Brown D.W."/>
            <person name="Butchko R.A."/>
            <person name="Chapman S."/>
            <person name="Coulson R."/>
            <person name="Coutinho P.M."/>
            <person name="Danchin E.G."/>
            <person name="Diener A."/>
            <person name="Gale L.R."/>
            <person name="Gardiner D.M."/>
            <person name="Goff S."/>
            <person name="Hammond-Kosack K.E."/>
            <person name="Hilburn K."/>
            <person name="Hua-Van A."/>
            <person name="Jonkers W."/>
            <person name="Kazan K."/>
            <person name="Kodira C.D."/>
            <person name="Koehrsen M."/>
            <person name="Kumar L."/>
            <person name="Lee Y.H."/>
            <person name="Li L."/>
            <person name="Manners J.M."/>
            <person name="Miranda-Saavedra D."/>
            <person name="Mukherjee M."/>
            <person name="Park G."/>
            <person name="Park J."/>
            <person name="Park S.Y."/>
            <person name="Proctor R.H."/>
            <person name="Regev A."/>
            <person name="Ruiz-Roldan M.C."/>
            <person name="Sain D."/>
            <person name="Sakthikumar S."/>
            <person name="Sykes S."/>
            <person name="Schwartz D.C."/>
            <person name="Turgeon B.G."/>
            <person name="Wapinski I."/>
            <person name="Yoder O."/>
            <person name="Young S."/>
            <person name="Zeng Q."/>
            <person name="Zhou S."/>
            <person name="Galagan J."/>
            <person name="Cuomo C.A."/>
            <person name="Kistler H.C."/>
            <person name="Rep M."/>
        </authorList>
    </citation>
    <scope>NUCLEOTIDE SEQUENCE [LARGE SCALE GENOMIC DNA]</scope>
    <source>
        <strain evidence="2">4287 / CBS 123668 / FGSC 9935 / NRRL 34936</strain>
    </source>
</reference>
<evidence type="ECO:0000313" key="2">
    <source>
        <dbReference type="Proteomes" id="UP000009097"/>
    </source>
</evidence>
<evidence type="ECO:0000313" key="1">
    <source>
        <dbReference type="EMBL" id="KNB15846.1"/>
    </source>
</evidence>
<gene>
    <name evidence="1" type="ORF">FOXG_14207</name>
</gene>
<sequence length="624" mass="72046">MTIIAELPAAGQAKQSLPQALQNTQVTSLPFFSSQEVLQTICFHERLAKTFTPEQHFKKVQELGEVGHTLQLLKTMEEANELLTEPGQKLDQRVQLMEFHLNLEPFPVYERSNDYETYPSAFSCLVILQRSKKCEFDFCAWPVDTFDSHAMIFAAQAFGRLGYKFPVRTHFNAVSDFLNDLIRLHNLNRHQSTQDTASSLESTTDFDSYDGWVLVECPTVNPGTVASDWGLVDNFEPGSCRVTQVLGDRKKERLLKDPDEGLYELPTPLRDYKELERAHPPLEAPEGWSFWSFRRQLQEYFQITANIADRPQEGTGDTAIRYIIQWLEDLGYRASEKDILMKDPIRVLSDIWITHCQQQVAHCRYDQPETLRYPEYREGTREMPHCHQPDFRWFQQESGDQTAHHPALYKHRHTRAATHLNLISIGLASWREMRGSSDWGIVQHINVLRACYLLFRADESKDAQNGRMPAEQCIECIWESCMEKHDAGELDEAVSEIESLLGQEHIPDTLDDRMTACEKRLSLPPCPARKGLFTDFKQMFSILQMVPSFQLQKQDKEDVVDDIQAQYFYAAFCLLVLNYSPAKMLEDYSLNNPKTRLIVFNQILAIQDHRDTYATAHEAGITNY</sequence>
<name>A0A0J9VYJ5_FUSO4</name>
<dbReference type="EMBL" id="DS231717">
    <property type="protein sequence ID" value="KNB15846.1"/>
    <property type="molecule type" value="Genomic_DNA"/>
</dbReference>
<dbReference type="GeneID" id="28955397"/>
<organism evidence="1 2">
    <name type="scientific">Fusarium oxysporum f. sp. lycopersici (strain 4287 / CBS 123668 / FGSC 9935 / NRRL 34936)</name>
    <name type="common">Fusarium vascular wilt of tomato</name>
    <dbReference type="NCBI Taxonomy" id="426428"/>
    <lineage>
        <taxon>Eukaryota</taxon>
        <taxon>Fungi</taxon>
        <taxon>Dikarya</taxon>
        <taxon>Ascomycota</taxon>
        <taxon>Pezizomycotina</taxon>
        <taxon>Sordariomycetes</taxon>
        <taxon>Hypocreomycetidae</taxon>
        <taxon>Hypocreales</taxon>
        <taxon>Nectriaceae</taxon>
        <taxon>Fusarium</taxon>
        <taxon>Fusarium oxysporum species complex</taxon>
    </lineage>
</organism>
<dbReference type="RefSeq" id="XP_018253891.1">
    <property type="nucleotide sequence ID" value="XM_018394274.1"/>
</dbReference>
<accession>A0A0J9VYJ5</accession>
<dbReference type="VEuPathDB" id="FungiDB:FOXG_14207"/>
<dbReference type="Proteomes" id="UP000009097">
    <property type="component" value="Chromosome 14"/>
</dbReference>
<dbReference type="OrthoDB" id="4969501at2759"/>
<proteinExistence type="predicted"/>
<protein>
    <submittedName>
        <fullName evidence="1">Uncharacterized protein</fullName>
    </submittedName>
</protein>